<accession>A0A6V8R3Y6</accession>
<sequence>MAVRSNITAIAPNISRSSTGSGLQLAAAQARGSSPGEAAETAGLGSTSRARSGGLAEGVSALERNPLSDSHRVPSSVGPTHKPAPHHLAQYLSHAALPLPLGPPLALAIASFHCPCPESLPTPQGPGLDVQYTSSDPKSDGLDAKTPGQAKSEAGRNT</sequence>
<dbReference type="EMBL" id="BLZH01000009">
    <property type="protein sequence ID" value="GFP57708.1"/>
    <property type="molecule type" value="Genomic_DNA"/>
</dbReference>
<evidence type="ECO:0000313" key="2">
    <source>
        <dbReference type="EMBL" id="GFP57708.1"/>
    </source>
</evidence>
<dbReference type="AlphaFoldDB" id="A0A6V8R3Y6"/>
<protein>
    <submittedName>
        <fullName evidence="2">Uncharacterized protein</fullName>
    </submittedName>
</protein>
<feature type="region of interest" description="Disordered" evidence="1">
    <location>
        <begin position="117"/>
        <end position="158"/>
    </location>
</feature>
<evidence type="ECO:0000256" key="1">
    <source>
        <dbReference type="SAM" id="MobiDB-lite"/>
    </source>
</evidence>
<evidence type="ECO:0000313" key="3">
    <source>
        <dbReference type="Proteomes" id="UP000517252"/>
    </source>
</evidence>
<comment type="caution">
    <text evidence="2">The sequence shown here is derived from an EMBL/GenBank/DDBJ whole genome shotgun (WGS) entry which is preliminary data.</text>
</comment>
<dbReference type="Proteomes" id="UP000517252">
    <property type="component" value="Unassembled WGS sequence"/>
</dbReference>
<reference evidence="2 3" key="1">
    <citation type="submission" date="2020-07" db="EMBL/GenBank/DDBJ databases">
        <title>Trichoderma asperellum IC-1 whole genome shotgun sequence.</title>
        <authorList>
            <person name="Kanamasa S."/>
            <person name="Takahashi H."/>
        </authorList>
    </citation>
    <scope>NUCLEOTIDE SEQUENCE [LARGE SCALE GENOMIC DNA]</scope>
    <source>
        <strain evidence="2 3">IC-1</strain>
    </source>
</reference>
<feature type="region of interest" description="Disordered" evidence="1">
    <location>
        <begin position="18"/>
        <end position="86"/>
    </location>
</feature>
<name>A0A6V8R3Y6_TRIAP</name>
<gene>
    <name evidence="2" type="ORF">TASIC1_0009004500</name>
</gene>
<proteinExistence type="predicted"/>
<organism evidence="2 3">
    <name type="scientific">Trichoderma asperellum</name>
    <name type="common">Filamentous fungus</name>
    <dbReference type="NCBI Taxonomy" id="101201"/>
    <lineage>
        <taxon>Eukaryota</taxon>
        <taxon>Fungi</taxon>
        <taxon>Dikarya</taxon>
        <taxon>Ascomycota</taxon>
        <taxon>Pezizomycotina</taxon>
        <taxon>Sordariomycetes</taxon>
        <taxon>Hypocreomycetidae</taxon>
        <taxon>Hypocreales</taxon>
        <taxon>Hypocreaceae</taxon>
        <taxon>Trichoderma</taxon>
    </lineage>
</organism>